<evidence type="ECO:0000313" key="4">
    <source>
        <dbReference type="Proteomes" id="UP000198640"/>
    </source>
</evidence>
<dbReference type="SUPFAM" id="SSF53067">
    <property type="entry name" value="Actin-like ATPase domain"/>
    <property type="match status" value="2"/>
</dbReference>
<dbReference type="Gene3D" id="3.30.420.40">
    <property type="match status" value="2"/>
</dbReference>
<dbReference type="STRING" id="44576.SAMN05421881_10111"/>
<gene>
    <name evidence="3" type="ORF">SAMN05421881_10111</name>
</gene>
<dbReference type="Pfam" id="PF21522">
    <property type="entry name" value="MreB-like_C"/>
    <property type="match status" value="1"/>
</dbReference>
<dbReference type="InterPro" id="IPR040607">
    <property type="entry name" value="ALP_N"/>
</dbReference>
<sequence length="330" mass="36537">MGGFGWFWGKKLRTWVKLAYGVKNGSISPKTILRPAGAAPADRFGSRFDGRTQDDFLHVMVDGKAFVAGVSPDRAAMWSRSLHADYTSSESYRALFKSGLLLSEMEQIDMLVTGLPVSQYMDEDRKKALSESMTGIHTLTPKRTVEVKKVKVVPQPIGGFLDFIARTDEDIEDARVLVIDPGFFSVDWVVISNDEIHKQSSGTSLNASSVLLEEVSRLIGKDHGAGVNIETIEHAIRQEKSFILVLGQKVEISPYIQEAKKTVGPVVTESIQKALRIESKMVDLIVLVGGGAVFFREAVQESFPRLRTIMTQDAVYSNCRGFWLMGAAYQ</sequence>
<dbReference type="InterPro" id="IPR049067">
    <property type="entry name" value="MreB-like_C"/>
</dbReference>
<dbReference type="AlphaFoldDB" id="A0A1H3F9K2"/>
<evidence type="ECO:0000313" key="3">
    <source>
        <dbReference type="EMBL" id="SDX86874.1"/>
    </source>
</evidence>
<keyword evidence="4" id="KW-1185">Reference proteome</keyword>
<feature type="domain" description="Actin-like protein N-terminal" evidence="1">
    <location>
        <begin position="14"/>
        <end position="158"/>
    </location>
</feature>
<organism evidence="3 4">
    <name type="scientific">Nitrosomonas halophila</name>
    <dbReference type="NCBI Taxonomy" id="44576"/>
    <lineage>
        <taxon>Bacteria</taxon>
        <taxon>Pseudomonadati</taxon>
        <taxon>Pseudomonadota</taxon>
        <taxon>Betaproteobacteria</taxon>
        <taxon>Nitrosomonadales</taxon>
        <taxon>Nitrosomonadaceae</taxon>
        <taxon>Nitrosomonas</taxon>
    </lineage>
</organism>
<name>A0A1H3F9K2_9PROT</name>
<feature type="domain" description="Actin homologue MreB-like C-terminal" evidence="2">
    <location>
        <begin position="178"/>
        <end position="301"/>
    </location>
</feature>
<proteinExistence type="predicted"/>
<reference evidence="3 4" key="1">
    <citation type="submission" date="2016-10" db="EMBL/GenBank/DDBJ databases">
        <authorList>
            <person name="de Groot N.N."/>
        </authorList>
    </citation>
    <scope>NUCLEOTIDE SEQUENCE [LARGE SCALE GENOMIC DNA]</scope>
    <source>
        <strain evidence="3 4">Nm1</strain>
    </source>
</reference>
<dbReference type="InterPro" id="IPR043129">
    <property type="entry name" value="ATPase_NBD"/>
</dbReference>
<dbReference type="Pfam" id="PF17989">
    <property type="entry name" value="ALP_N"/>
    <property type="match status" value="1"/>
</dbReference>
<evidence type="ECO:0000259" key="1">
    <source>
        <dbReference type="Pfam" id="PF17989"/>
    </source>
</evidence>
<dbReference type="Proteomes" id="UP000198640">
    <property type="component" value="Unassembled WGS sequence"/>
</dbReference>
<dbReference type="EMBL" id="FNOY01000011">
    <property type="protein sequence ID" value="SDX86874.1"/>
    <property type="molecule type" value="Genomic_DNA"/>
</dbReference>
<evidence type="ECO:0000259" key="2">
    <source>
        <dbReference type="Pfam" id="PF21522"/>
    </source>
</evidence>
<accession>A0A1H3F9K2</accession>
<protein>
    <submittedName>
        <fullName evidence="3">Plasmid segregation protein ParM</fullName>
    </submittedName>
</protein>